<dbReference type="GO" id="GO:0006631">
    <property type="term" value="P:fatty acid metabolic process"/>
    <property type="evidence" value="ECO:0007669"/>
    <property type="project" value="TreeGrafter"/>
</dbReference>
<evidence type="ECO:0000259" key="4">
    <source>
        <dbReference type="Pfam" id="PF13193"/>
    </source>
</evidence>
<dbReference type="Gene3D" id="3.40.50.12780">
    <property type="entry name" value="N-terminal domain of ligase-like"/>
    <property type="match status" value="1"/>
</dbReference>
<feature type="domain" description="AMP-binding enzyme C-terminal" evidence="4">
    <location>
        <begin position="400"/>
        <end position="472"/>
    </location>
</feature>
<evidence type="ECO:0000256" key="1">
    <source>
        <dbReference type="ARBA" id="ARBA00006432"/>
    </source>
</evidence>
<dbReference type="Proteomes" id="UP000251891">
    <property type="component" value="Unassembled WGS sequence"/>
</dbReference>
<dbReference type="CDD" id="cd04433">
    <property type="entry name" value="AFD_class_I"/>
    <property type="match status" value="1"/>
</dbReference>
<dbReference type="Gene3D" id="3.30.300.30">
    <property type="match status" value="1"/>
</dbReference>
<dbReference type="Pfam" id="PF00501">
    <property type="entry name" value="AMP-binding"/>
    <property type="match status" value="1"/>
</dbReference>
<gene>
    <name evidence="5" type="ORF">DPM19_01640</name>
</gene>
<evidence type="ECO:0000313" key="5">
    <source>
        <dbReference type="EMBL" id="RAY16896.1"/>
    </source>
</evidence>
<dbReference type="InterPro" id="IPR000873">
    <property type="entry name" value="AMP-dep_synth/lig_dom"/>
</dbReference>
<dbReference type="PANTHER" id="PTHR43201">
    <property type="entry name" value="ACYL-COA SYNTHETASE"/>
    <property type="match status" value="1"/>
</dbReference>
<evidence type="ECO:0000256" key="2">
    <source>
        <dbReference type="ARBA" id="ARBA00022598"/>
    </source>
</evidence>
<reference evidence="5 6" key="1">
    <citation type="submission" date="2018-06" db="EMBL/GenBank/DDBJ databases">
        <title>Actinomadura craniellae sp. nov. isolated from marine sponge Craniella sp.</title>
        <authorList>
            <person name="Li L."/>
            <person name="Xu Q.H."/>
            <person name="Lin H.W."/>
            <person name="Lu Y.H."/>
        </authorList>
    </citation>
    <scope>NUCLEOTIDE SEQUENCE [LARGE SCALE GENOMIC DNA]</scope>
    <source>
        <strain evidence="5 6">LHW63021</strain>
    </source>
</reference>
<dbReference type="Pfam" id="PF13193">
    <property type="entry name" value="AMP-binding_C"/>
    <property type="match status" value="1"/>
</dbReference>
<proteinExistence type="inferred from homology"/>
<keyword evidence="2 5" id="KW-0436">Ligase</keyword>
<comment type="similarity">
    <text evidence="1">Belongs to the ATP-dependent AMP-binding enzyme family.</text>
</comment>
<dbReference type="GO" id="GO:0031956">
    <property type="term" value="F:medium-chain fatty acid-CoA ligase activity"/>
    <property type="evidence" value="ECO:0007669"/>
    <property type="project" value="TreeGrafter"/>
</dbReference>
<dbReference type="AlphaFoldDB" id="A0A365HDA3"/>
<feature type="domain" description="AMP-dependent synthetase/ligase" evidence="3">
    <location>
        <begin position="22"/>
        <end position="352"/>
    </location>
</feature>
<accession>A0A365HDA3</accession>
<dbReference type="EMBL" id="QLYX01000001">
    <property type="protein sequence ID" value="RAY16896.1"/>
    <property type="molecule type" value="Genomic_DNA"/>
</dbReference>
<dbReference type="RefSeq" id="WP_111862946.1">
    <property type="nucleotide sequence ID" value="NZ_QLYX01000001.1"/>
</dbReference>
<dbReference type="SUPFAM" id="SSF56801">
    <property type="entry name" value="Acetyl-CoA synthetase-like"/>
    <property type="match status" value="1"/>
</dbReference>
<dbReference type="InterPro" id="IPR045851">
    <property type="entry name" value="AMP-bd_C_sf"/>
</dbReference>
<organism evidence="5 6">
    <name type="scientific">Actinomadura craniellae</name>
    <dbReference type="NCBI Taxonomy" id="2231787"/>
    <lineage>
        <taxon>Bacteria</taxon>
        <taxon>Bacillati</taxon>
        <taxon>Actinomycetota</taxon>
        <taxon>Actinomycetes</taxon>
        <taxon>Streptosporangiales</taxon>
        <taxon>Thermomonosporaceae</taxon>
        <taxon>Actinomadura</taxon>
    </lineage>
</organism>
<protein>
    <submittedName>
        <fullName evidence="5">Long-chain fatty acid--CoA ligase</fullName>
    </submittedName>
</protein>
<evidence type="ECO:0000259" key="3">
    <source>
        <dbReference type="Pfam" id="PF00501"/>
    </source>
</evidence>
<dbReference type="InterPro" id="IPR042099">
    <property type="entry name" value="ANL_N_sf"/>
</dbReference>
<dbReference type="OrthoDB" id="3444674at2"/>
<comment type="caution">
    <text evidence="5">The sequence shown here is derived from an EMBL/GenBank/DDBJ whole genome shotgun (WGS) entry which is preliminary data.</text>
</comment>
<sequence length="489" mass="50918">MSAETAGALARRIARTLELDRAARAIEYEDAWWTWGQVADVANAVAAAVPGPGAPLGVVLRNSPWHVGVLLGVLLADACAVTINPSLGPERLRTEIGELALAGLAGTEADLDAIGADFGVRLTPAAIPAAPPAVPPGAVPRPGVAVRMLTSGTTGPPQRVDLGADTLLRTFEGAKHYESRRSREPALRGGVAIVSAPLIHVGGLFRVLQCVLDGRSFVLLPRFEVAAWAAAVRRYRPKTASLVPAALRMVLDSDLTRDDLSSLLSVVSGTAPLDVADQDAFTERFGVPVLRSYGATEFGGGVAGWNLADHREFAAAKRGSVGRAHAGCGLRVIDPDGAELPAGEVGVLEVRPAQHGAGADWMRTADLARIDSDGFLYIVGRADQTIVRGGFKIHPEHVKSVLERHPAVSAAAVLGVPDARLGAVPVAVVEPRPGHALDHETLLAHAGGELARYELPARVRFVASLPRTPSGKVDLAAARALAEPGEGTG</sequence>
<dbReference type="PANTHER" id="PTHR43201:SF5">
    <property type="entry name" value="MEDIUM-CHAIN ACYL-COA LIGASE ACSF2, MITOCHONDRIAL"/>
    <property type="match status" value="1"/>
</dbReference>
<dbReference type="InterPro" id="IPR025110">
    <property type="entry name" value="AMP-bd_C"/>
</dbReference>
<evidence type="ECO:0000313" key="6">
    <source>
        <dbReference type="Proteomes" id="UP000251891"/>
    </source>
</evidence>
<name>A0A365HDA3_9ACTN</name>
<keyword evidence="6" id="KW-1185">Reference proteome</keyword>